<feature type="compositionally biased region" description="Basic and acidic residues" evidence="1">
    <location>
        <begin position="744"/>
        <end position="760"/>
    </location>
</feature>
<feature type="region of interest" description="Disordered" evidence="1">
    <location>
        <begin position="354"/>
        <end position="418"/>
    </location>
</feature>
<feature type="compositionally biased region" description="Polar residues" evidence="1">
    <location>
        <begin position="830"/>
        <end position="843"/>
    </location>
</feature>
<feature type="compositionally biased region" description="Polar residues" evidence="1">
    <location>
        <begin position="160"/>
        <end position="181"/>
    </location>
</feature>
<feature type="region of interest" description="Disordered" evidence="1">
    <location>
        <begin position="929"/>
        <end position="955"/>
    </location>
</feature>
<feature type="compositionally biased region" description="Basic and acidic residues" evidence="1">
    <location>
        <begin position="794"/>
        <end position="803"/>
    </location>
</feature>
<feature type="region of interest" description="Disordered" evidence="1">
    <location>
        <begin position="712"/>
        <end position="803"/>
    </location>
</feature>
<dbReference type="AlphaFoldDB" id="G4TCK8"/>
<dbReference type="Gene3D" id="3.30.160.60">
    <property type="entry name" value="Classic Zinc Finger"/>
    <property type="match status" value="1"/>
</dbReference>
<dbReference type="EMBL" id="CAFZ01000045">
    <property type="protein sequence ID" value="CCA69049.1"/>
    <property type="molecule type" value="Genomic_DNA"/>
</dbReference>
<feature type="compositionally biased region" description="Polar residues" evidence="1">
    <location>
        <begin position="40"/>
        <end position="62"/>
    </location>
</feature>
<name>G4TCK8_SERID</name>
<organism evidence="2 3">
    <name type="scientific">Serendipita indica (strain DSM 11827)</name>
    <name type="common">Root endophyte fungus</name>
    <name type="synonym">Piriformospora indica</name>
    <dbReference type="NCBI Taxonomy" id="1109443"/>
    <lineage>
        <taxon>Eukaryota</taxon>
        <taxon>Fungi</taxon>
        <taxon>Dikarya</taxon>
        <taxon>Basidiomycota</taxon>
        <taxon>Agaricomycotina</taxon>
        <taxon>Agaricomycetes</taxon>
        <taxon>Sebacinales</taxon>
        <taxon>Serendipitaceae</taxon>
        <taxon>Serendipita</taxon>
    </lineage>
</organism>
<dbReference type="OrthoDB" id="3270138at2759"/>
<dbReference type="Proteomes" id="UP000007148">
    <property type="component" value="Unassembled WGS sequence"/>
</dbReference>
<feature type="region of interest" description="Disordered" evidence="1">
    <location>
        <begin position="213"/>
        <end position="279"/>
    </location>
</feature>
<accession>G4TCK8</accession>
<dbReference type="HOGENOM" id="CLU_308853_0_0_1"/>
<reference evidence="2 3" key="1">
    <citation type="journal article" date="2011" name="PLoS Pathog.">
        <title>Endophytic Life Strategies Decoded by Genome and Transcriptome Analyses of the Mutualistic Root Symbiont Piriformospora indica.</title>
        <authorList>
            <person name="Zuccaro A."/>
            <person name="Lahrmann U."/>
            <person name="Guldener U."/>
            <person name="Langen G."/>
            <person name="Pfiffi S."/>
            <person name="Biedenkopf D."/>
            <person name="Wong P."/>
            <person name="Samans B."/>
            <person name="Grimm C."/>
            <person name="Basiewicz M."/>
            <person name="Murat C."/>
            <person name="Martin F."/>
            <person name="Kogel K.H."/>
        </authorList>
    </citation>
    <scope>NUCLEOTIDE SEQUENCE [LARGE SCALE GENOMIC DNA]</scope>
    <source>
        <strain evidence="2 3">DSM 11827</strain>
    </source>
</reference>
<sequence length="955" mass="102141">MAHSEMASNASDPISLDYPLGFDLSSSTAAPAVMPDDPIVSSNLPTPDSELGPSNATTTQHTGGRGNVCGPAHSANTNTPSPVMQHHHHHNSSNPSSSPNQLCHSQHIDHQHSSIPSAPEWMRRASGMNEPAPSNLLGRTGFTSQPSNAPASTWPEWPSSGPNVQVMGSQWESPSVLTGTNSGQGTGADGQQEQYKEQQDSQLHQLIDSLMHGHPYADTSNHTQAQALQRQQHQQTSSTGPHRSHVRSLSHSTTPPTPPLAVDLSPSLPNDNDSTTSTDFFSGVGPFGFSQSASGYYHNDSHGGRVHVQIPNHVGPYGTSRQTPFATASADIQALLERQDTLATAFAQLTWDDDDESTVRQEHVRNPPYRRKLSQAGSISTTSPPSSRQTSISSTGRLAESTTGDGLGGTPASFTGQYDEYTYAPSSWSYEMHMPAQAYHDIGSMPLGPRASAARVSGVYQRYESAISGGIAPSWASSQQADAQVSRSTITRTSPQPPPSNINRDTIARASNTASVTANVTATHHSTSTAARVVEGDKVVSLPPSIVEPTIPLEVRLESLPRDKRAMFERACGPRWSAARDANASTRAVDDVTTTVNAPIVEAIYALLSSEQLAKQMEIPDDLVEPLLARVPLPKAVAKRGSRGGAAGYTCLWAGCNKQLIKRLDHAKNHIREHCKSKPFACGGPTTQGAVMGGRGCGQKFLRIDDLKRHQKSHCSVLKSGPTRRPRAVRGVYHDEDDEEHDSDDSPLKGDDDDEYRPTEPRLYPLPTHADPDASSPAATSDQAPMAKATTTREMVHRVRGEKQRAAAKQALAAVSAAAAYLVDEGSSDAGGSSPDTMTSGTRASPVDLGRLQTSHVRGGAASTLPNALPSSSAAMLAANSRFLSPTYPTTQVATARDVHDSIKLDDLVEMDGADLDVFGLEHQKFPIDRRPRSSRHCAPSPSLLSHFSHPRRDI</sequence>
<dbReference type="STRING" id="1109443.G4TCK8"/>
<feature type="region of interest" description="Disordered" evidence="1">
    <location>
        <begin position="25"/>
        <end position="201"/>
    </location>
</feature>
<protein>
    <recommendedName>
        <fullName evidence="4">C2H2-type domain-containing protein</fullName>
    </recommendedName>
</protein>
<feature type="compositionally biased region" description="Polar residues" evidence="1">
    <location>
        <begin position="141"/>
        <end position="151"/>
    </location>
</feature>
<keyword evidence="3" id="KW-1185">Reference proteome</keyword>
<feature type="compositionally biased region" description="Low complexity" evidence="1">
    <location>
        <begin position="773"/>
        <end position="785"/>
    </location>
</feature>
<feature type="compositionally biased region" description="Polar residues" evidence="1">
    <location>
        <begin position="267"/>
        <end position="279"/>
    </location>
</feature>
<evidence type="ECO:0000313" key="2">
    <source>
        <dbReference type="EMBL" id="CCA69049.1"/>
    </source>
</evidence>
<evidence type="ECO:0000256" key="1">
    <source>
        <dbReference type="SAM" id="MobiDB-lite"/>
    </source>
</evidence>
<feature type="compositionally biased region" description="Low complexity" evidence="1">
    <location>
        <begin position="222"/>
        <end position="236"/>
    </location>
</feature>
<gene>
    <name evidence="2" type="ORF">PIIN_02908</name>
</gene>
<comment type="caution">
    <text evidence="2">The sequence shown here is derived from an EMBL/GenBank/DDBJ whole genome shotgun (WGS) entry which is preliminary data.</text>
</comment>
<dbReference type="InParanoid" id="G4TCK8"/>
<evidence type="ECO:0008006" key="4">
    <source>
        <dbReference type="Google" id="ProtNLM"/>
    </source>
</evidence>
<proteinExistence type="predicted"/>
<feature type="region of interest" description="Disordered" evidence="1">
    <location>
        <begin position="826"/>
        <end position="846"/>
    </location>
</feature>
<evidence type="ECO:0000313" key="3">
    <source>
        <dbReference type="Proteomes" id="UP000007148"/>
    </source>
</evidence>
<feature type="compositionally biased region" description="Low complexity" evidence="1">
    <location>
        <begin position="377"/>
        <end position="397"/>
    </location>
</feature>